<comment type="subcellular location">
    <subcellularLocation>
        <location evidence="1">Mitochondrion</location>
    </subcellularLocation>
</comment>
<dbReference type="Gene3D" id="3.30.2180.10">
    <property type="entry name" value="ATP12-like"/>
    <property type="match status" value="1"/>
</dbReference>
<proteinExistence type="inferred from homology"/>
<dbReference type="Gene3D" id="1.10.3580.10">
    <property type="entry name" value="ATP12 ATPase"/>
    <property type="match status" value="1"/>
</dbReference>
<dbReference type="GO" id="GO:0005739">
    <property type="term" value="C:mitochondrion"/>
    <property type="evidence" value="ECO:0007669"/>
    <property type="project" value="UniProtKB-SubCell"/>
</dbReference>
<keyword evidence="3" id="KW-0809">Transit peptide</keyword>
<evidence type="ECO:0000313" key="6">
    <source>
        <dbReference type="EMBL" id="KAK0628599.1"/>
    </source>
</evidence>
<dbReference type="PANTHER" id="PTHR21013">
    <property type="entry name" value="ATP SYNTHASE MITOCHONDRIAL F1 COMPLEX ASSEMBLY FACTOR 2/ATP12 PROTEIN, MITOCHONDRIAL PRECURSOR"/>
    <property type="match status" value="1"/>
</dbReference>
<dbReference type="GO" id="GO:0033615">
    <property type="term" value="P:mitochondrial proton-transporting ATP synthase complex assembly"/>
    <property type="evidence" value="ECO:0007669"/>
    <property type="project" value="TreeGrafter"/>
</dbReference>
<comment type="similarity">
    <text evidence="2">Belongs to the ATP12 family.</text>
</comment>
<dbReference type="SUPFAM" id="SSF160909">
    <property type="entry name" value="ATP12-like"/>
    <property type="match status" value="1"/>
</dbReference>
<dbReference type="EMBL" id="JAULSR010000002">
    <property type="protein sequence ID" value="KAK0628599.1"/>
    <property type="molecule type" value="Genomic_DNA"/>
</dbReference>
<sequence length="431" mass="46066">MAPATRLCLALPLRPTPVVAPSSKVAAAIFSSSASCRRAAIHTPLTQPLRAKVEPSHGNGPPPPAPVPAAEFADGAAAADEGYAGYSRVARRKRQAEMLRQARDIRNAASAHAKDKSAAAAEAAANIGGVGRGTATAAAQLKRRFWKDVVVREVDGFYQVFLDSRPLRRPNATKDILTIPLTKPHLANALALEWDQLLSAQEAAKQHLIPLMSLTCRALDIADDDAAHSLKNTVDPAPIRASIVTSLLRYLDTDSLLCWAPPADPSDRLSASNATNKEGKSLRDLQKETALSIVSYLTARVWPGISIVPVLEGESLLPRQQEPGTREVVQGWVLGLSSWELAGLERATLAGKSLLGGARLVVEWSEGDAGVGYGGQFGVEEAARAASVETEWQTRKWGEVEDTHDVEKEDVRRQFGSVVLLVSGRGMGNAQ</sequence>
<protein>
    <submittedName>
        <fullName evidence="6">Uncharacterized protein</fullName>
    </submittedName>
</protein>
<evidence type="ECO:0000256" key="5">
    <source>
        <dbReference type="ARBA" id="ARBA00023186"/>
    </source>
</evidence>
<accession>A0AA39X782</accession>
<dbReference type="Proteomes" id="UP001174934">
    <property type="component" value="Unassembled WGS sequence"/>
</dbReference>
<evidence type="ECO:0000256" key="2">
    <source>
        <dbReference type="ARBA" id="ARBA00008231"/>
    </source>
</evidence>
<evidence type="ECO:0000256" key="4">
    <source>
        <dbReference type="ARBA" id="ARBA00023128"/>
    </source>
</evidence>
<keyword evidence="5" id="KW-0143">Chaperone</keyword>
<evidence type="ECO:0000256" key="1">
    <source>
        <dbReference type="ARBA" id="ARBA00004173"/>
    </source>
</evidence>
<evidence type="ECO:0000256" key="3">
    <source>
        <dbReference type="ARBA" id="ARBA00022946"/>
    </source>
</evidence>
<dbReference type="InterPro" id="IPR011419">
    <property type="entry name" value="ATP12_ATP_synth-F1-assembly"/>
</dbReference>
<keyword evidence="7" id="KW-1185">Reference proteome</keyword>
<dbReference type="PANTHER" id="PTHR21013:SF10">
    <property type="entry name" value="ATP SYNTHASE MITOCHONDRIAL F1 COMPLEX ASSEMBLY FACTOR 2"/>
    <property type="match status" value="1"/>
</dbReference>
<evidence type="ECO:0000313" key="7">
    <source>
        <dbReference type="Proteomes" id="UP001174934"/>
    </source>
</evidence>
<reference evidence="6" key="1">
    <citation type="submission" date="2023-06" db="EMBL/GenBank/DDBJ databases">
        <title>Genome-scale phylogeny and comparative genomics of the fungal order Sordariales.</title>
        <authorList>
            <consortium name="Lawrence Berkeley National Laboratory"/>
            <person name="Hensen N."/>
            <person name="Bonometti L."/>
            <person name="Westerberg I."/>
            <person name="Brannstrom I.O."/>
            <person name="Guillou S."/>
            <person name="Cros-Aarteil S."/>
            <person name="Calhoun S."/>
            <person name="Haridas S."/>
            <person name="Kuo A."/>
            <person name="Mondo S."/>
            <person name="Pangilinan J."/>
            <person name="Riley R."/>
            <person name="LaButti K."/>
            <person name="Andreopoulos B."/>
            <person name="Lipzen A."/>
            <person name="Chen C."/>
            <person name="Yanf M."/>
            <person name="Daum C."/>
            <person name="Ng V."/>
            <person name="Clum A."/>
            <person name="Steindorff A."/>
            <person name="Ohm R."/>
            <person name="Martin F."/>
            <person name="Silar P."/>
            <person name="Natvig D."/>
            <person name="Lalanne C."/>
            <person name="Gautier V."/>
            <person name="Ament-velasquez S.L."/>
            <person name="Kruys A."/>
            <person name="Hutchinson M.I."/>
            <person name="Powell A.J."/>
            <person name="Barry K."/>
            <person name="Miller A.N."/>
            <person name="Grigoriev I.V."/>
            <person name="Debuchy R."/>
            <person name="Gladieux P."/>
            <person name="Thoren M.H."/>
            <person name="Johannesson H."/>
        </authorList>
    </citation>
    <scope>NUCLEOTIDE SEQUENCE</scope>
    <source>
        <strain evidence="6">SMH3391-2</strain>
    </source>
</reference>
<keyword evidence="4" id="KW-0496">Mitochondrion</keyword>
<dbReference type="AlphaFoldDB" id="A0AA39X782"/>
<organism evidence="6 7">
    <name type="scientific">Bombardia bombarda</name>
    <dbReference type="NCBI Taxonomy" id="252184"/>
    <lineage>
        <taxon>Eukaryota</taxon>
        <taxon>Fungi</taxon>
        <taxon>Dikarya</taxon>
        <taxon>Ascomycota</taxon>
        <taxon>Pezizomycotina</taxon>
        <taxon>Sordariomycetes</taxon>
        <taxon>Sordariomycetidae</taxon>
        <taxon>Sordariales</taxon>
        <taxon>Lasiosphaeriaceae</taxon>
        <taxon>Bombardia</taxon>
    </lineage>
</organism>
<name>A0AA39X782_9PEZI</name>
<dbReference type="InterPro" id="IPR042272">
    <property type="entry name" value="ATP12_ATP_synth-F1-assembly_N"/>
</dbReference>
<comment type="caution">
    <text evidence="6">The sequence shown here is derived from an EMBL/GenBank/DDBJ whole genome shotgun (WGS) entry which is preliminary data.</text>
</comment>
<dbReference type="InterPro" id="IPR023335">
    <property type="entry name" value="ATP12_ortho_dom_sf"/>
</dbReference>
<dbReference type="Pfam" id="PF07542">
    <property type="entry name" value="ATP12"/>
    <property type="match status" value="1"/>
</dbReference>
<gene>
    <name evidence="6" type="ORF">B0T17DRAFT_490393</name>
</gene>